<proteinExistence type="predicted"/>
<dbReference type="AlphaFoldDB" id="A0A6C0BMC0"/>
<organism evidence="1">
    <name type="scientific">viral metagenome</name>
    <dbReference type="NCBI Taxonomy" id="1070528"/>
    <lineage>
        <taxon>unclassified sequences</taxon>
        <taxon>metagenomes</taxon>
        <taxon>organismal metagenomes</taxon>
    </lineage>
</organism>
<name>A0A6C0BMC0_9ZZZZ</name>
<accession>A0A6C0BMC0</accession>
<evidence type="ECO:0000313" key="1">
    <source>
        <dbReference type="EMBL" id="QHS93180.1"/>
    </source>
</evidence>
<reference evidence="1" key="1">
    <citation type="journal article" date="2020" name="Nature">
        <title>Giant virus diversity and host interactions through global metagenomics.</title>
        <authorList>
            <person name="Schulz F."/>
            <person name="Roux S."/>
            <person name="Paez-Espino D."/>
            <person name="Jungbluth S."/>
            <person name="Walsh D.A."/>
            <person name="Denef V.J."/>
            <person name="McMahon K.D."/>
            <person name="Konstantinidis K.T."/>
            <person name="Eloe-Fadrosh E.A."/>
            <person name="Kyrpides N.C."/>
            <person name="Woyke T."/>
        </authorList>
    </citation>
    <scope>NUCLEOTIDE SEQUENCE</scope>
    <source>
        <strain evidence="1">GVMAG-M-3300017651-5</strain>
    </source>
</reference>
<sequence>MHTPRTNRDRFMHPIDLDLINLSLRAATHR</sequence>
<protein>
    <submittedName>
        <fullName evidence="1">Uncharacterized protein</fullName>
    </submittedName>
</protein>
<dbReference type="EMBL" id="MN739198">
    <property type="protein sequence ID" value="QHS93180.1"/>
    <property type="molecule type" value="Genomic_DNA"/>
</dbReference>